<dbReference type="Gene3D" id="3.30.70.330">
    <property type="match status" value="4"/>
</dbReference>
<dbReference type="PROSITE" id="PS50102">
    <property type="entry name" value="RRM"/>
    <property type="match status" value="4"/>
</dbReference>
<evidence type="ECO:0000256" key="5">
    <source>
        <dbReference type="PROSITE-ProRule" id="PRU00176"/>
    </source>
</evidence>
<dbReference type="AlphaFoldDB" id="A0A8C0R3Y8"/>
<dbReference type="CDD" id="cd12380">
    <property type="entry name" value="RRM3_I_PABPs"/>
    <property type="match status" value="1"/>
</dbReference>
<dbReference type="InterPro" id="IPR003954">
    <property type="entry name" value="RRM_euk-type"/>
</dbReference>
<dbReference type="NCBIfam" id="TIGR01628">
    <property type="entry name" value="PABP-1234"/>
    <property type="match status" value="1"/>
</dbReference>
<name>A0A8C0R3Y8_CANLU</name>
<dbReference type="CDD" id="cd12379">
    <property type="entry name" value="RRM2_I_PABPs"/>
    <property type="match status" value="1"/>
</dbReference>
<dbReference type="FunFam" id="3.30.70.330:FF:000003">
    <property type="entry name" value="Polyadenylate-binding protein"/>
    <property type="match status" value="1"/>
</dbReference>
<dbReference type="GeneTree" id="ENSGT00940000163344"/>
<evidence type="ECO:0000256" key="4">
    <source>
        <dbReference type="ARBA" id="ARBA00044071"/>
    </source>
</evidence>
<evidence type="ECO:0000256" key="3">
    <source>
        <dbReference type="ARBA" id="ARBA00043929"/>
    </source>
</evidence>
<dbReference type="SUPFAM" id="SSF54928">
    <property type="entry name" value="RNA-binding domain, RBD"/>
    <property type="match status" value="2"/>
</dbReference>
<dbReference type="InterPro" id="IPR000504">
    <property type="entry name" value="RRM_dom"/>
</dbReference>
<feature type="region of interest" description="Disordered" evidence="6">
    <location>
        <begin position="405"/>
        <end position="438"/>
    </location>
</feature>
<dbReference type="PANTHER" id="PTHR24012">
    <property type="entry name" value="RNA BINDING PROTEIN"/>
    <property type="match status" value="1"/>
</dbReference>
<dbReference type="Proteomes" id="UP000694391">
    <property type="component" value="Unplaced"/>
</dbReference>
<evidence type="ECO:0000256" key="1">
    <source>
        <dbReference type="ARBA" id="ARBA00022737"/>
    </source>
</evidence>
<keyword evidence="9" id="KW-1185">Reference proteome</keyword>
<dbReference type="InterPro" id="IPR006515">
    <property type="entry name" value="PABP_1234"/>
</dbReference>
<dbReference type="InterPro" id="IPR012677">
    <property type="entry name" value="Nucleotide-bd_a/b_plait_sf"/>
</dbReference>
<dbReference type="FunFam" id="3.30.70.330:FF:000234">
    <property type="entry name" value="Polyadenylate-binding protein 5"/>
    <property type="match status" value="1"/>
</dbReference>
<dbReference type="InterPro" id="IPR034364">
    <property type="entry name" value="PABP_RRM1"/>
</dbReference>
<feature type="domain" description="RRM" evidence="7">
    <location>
        <begin position="190"/>
        <end position="267"/>
    </location>
</feature>
<dbReference type="Ensembl" id="ENSCAFT00020028133.1">
    <property type="protein sequence ID" value="ENSCAFP00020024369.1"/>
    <property type="gene ID" value="ENSCAFG00020019182.1"/>
</dbReference>
<evidence type="ECO:0000259" key="7">
    <source>
        <dbReference type="PROSITE" id="PS50102"/>
    </source>
</evidence>
<dbReference type="SMART" id="SM00361">
    <property type="entry name" value="RRM_1"/>
    <property type="match status" value="4"/>
</dbReference>
<dbReference type="CDD" id="cd12378">
    <property type="entry name" value="RRM1_I_PABPs"/>
    <property type="match status" value="1"/>
</dbReference>
<accession>A0A8C0R3Y8</accession>
<feature type="domain" description="RRM" evidence="7">
    <location>
        <begin position="293"/>
        <end position="369"/>
    </location>
</feature>
<organism evidence="8 9">
    <name type="scientific">Canis lupus dingo</name>
    <name type="common">dingo</name>
    <dbReference type="NCBI Taxonomy" id="286419"/>
    <lineage>
        <taxon>Eukaryota</taxon>
        <taxon>Metazoa</taxon>
        <taxon>Chordata</taxon>
        <taxon>Craniata</taxon>
        <taxon>Vertebrata</taxon>
        <taxon>Euteleostomi</taxon>
        <taxon>Mammalia</taxon>
        <taxon>Eutheria</taxon>
        <taxon>Laurasiatheria</taxon>
        <taxon>Carnivora</taxon>
        <taxon>Caniformia</taxon>
        <taxon>Canidae</taxon>
        <taxon>Canis</taxon>
    </lineage>
</organism>
<protein>
    <recommendedName>
        <fullName evidence="4">Polyadenylate-binding protein 5</fullName>
    </recommendedName>
</protein>
<reference evidence="8" key="2">
    <citation type="submission" date="2025-09" db="UniProtKB">
        <authorList>
            <consortium name="Ensembl"/>
        </authorList>
    </citation>
    <scope>IDENTIFICATION</scope>
</reference>
<feature type="compositionally biased region" description="Low complexity" evidence="6">
    <location>
        <begin position="425"/>
        <end position="438"/>
    </location>
</feature>
<evidence type="ECO:0000313" key="8">
    <source>
        <dbReference type="Ensembl" id="ENSCAFP00020024369.1"/>
    </source>
</evidence>
<dbReference type="GO" id="GO:0003723">
    <property type="term" value="F:RNA binding"/>
    <property type="evidence" value="ECO:0007669"/>
    <property type="project" value="UniProtKB-UniRule"/>
</dbReference>
<dbReference type="Pfam" id="PF00076">
    <property type="entry name" value="RRM_1"/>
    <property type="match status" value="4"/>
</dbReference>
<keyword evidence="1" id="KW-0677">Repeat</keyword>
<keyword evidence="2 5" id="KW-0694">RNA-binding</keyword>
<reference evidence="8" key="1">
    <citation type="submission" date="2025-08" db="UniProtKB">
        <authorList>
            <consortium name="Ensembl"/>
        </authorList>
    </citation>
    <scope>IDENTIFICATION</scope>
</reference>
<feature type="domain" description="RRM" evidence="7">
    <location>
        <begin position="98"/>
        <end position="174"/>
    </location>
</feature>
<dbReference type="InterPro" id="IPR045305">
    <property type="entry name" value="RRM2_I_PABPs"/>
</dbReference>
<dbReference type="InterPro" id="IPR035979">
    <property type="entry name" value="RBD_domain_sf"/>
</dbReference>
<evidence type="ECO:0000256" key="6">
    <source>
        <dbReference type="SAM" id="MobiDB-lite"/>
    </source>
</evidence>
<dbReference type="FunFam" id="3.30.70.330:FF:000049">
    <property type="entry name" value="Polyadenylate-binding protein"/>
    <property type="match status" value="1"/>
</dbReference>
<feature type="domain" description="RRM" evidence="7">
    <location>
        <begin position="10"/>
        <end position="88"/>
    </location>
</feature>
<evidence type="ECO:0000256" key="2">
    <source>
        <dbReference type="ARBA" id="ARBA00022884"/>
    </source>
</evidence>
<evidence type="ECO:0000313" key="9">
    <source>
        <dbReference type="Proteomes" id="UP000694391"/>
    </source>
</evidence>
<proteinExistence type="predicted"/>
<comment type="function">
    <text evidence="3">Binds the poly(A) tail of mRNA. May be involved in cytoplasmic regulatory processes of mRNA metabolism. Can probably bind to cytoplasmic RNA sequences other than poly(A) in vivo.</text>
</comment>
<feature type="compositionally biased region" description="Polar residues" evidence="6">
    <location>
        <begin position="413"/>
        <end position="423"/>
    </location>
</feature>
<sequence length="686" mass="74216">MNVAAKYRQASLYVGDLDAEVTEDALFRKFSAAGPVLSIRICRDLLTRRSLGYAYVNFLRLADAQRALDTMNFDVLRGRPLRLMWSQRDAHLRKSGVGNVFIKNLDRSVDDKALFERFSAFGKILSSKVVSDERGSRGYAFVHFQEQSAADRAIEHMNGAQLRGCRLFVGRFQSRQAREAELRSRAGEFTNLYIKNFGGRMDDARLRAVFSEYGKTLSVKVMTDASGRSRGFGFVSFESHEAARRAVEALNGRQVDGQPLFVGRAQRKAERQAELRRAFEQRQQDGLRRAQGAKLYVKNLDDAVDEDRLRREFSGFGAVSRVKIMREEGRSKGFGLICFSSADEAARALAEMNGRVLGSKPLSIALAQSRGALQPRGLAAAGPCSRRACSRRALQPQGLAVKGLAAKGPCSQRPCSRRTSQPKALQPKGLQPKGLQPQGLQLNGLAAKGLAAAGPCSQRALQPKGLQPQGLAVKGLAAKGPCSQRACSQRALQPQRLAATRPCSRRALQLQGLQLNGLAAKGLAAKGPCSQRACSQRALQPQDLAVKGLAAKGLAAKGPCSQRALQPKALQPKGLVAKGLTNALAAAGLAVEGACSCRACSRRALQPQGLAAEGACSRRPAVAPALCPIYPTEDRKSQPRAAHASRLCDKSFCRQSYFSRVGGKNMNLASWIHLTEAPLPITILSL</sequence>
<dbReference type="SMART" id="SM00360">
    <property type="entry name" value="RRM"/>
    <property type="match status" value="4"/>
</dbReference>